<dbReference type="AlphaFoldDB" id="A0A212K4U2"/>
<dbReference type="InterPro" id="IPR018062">
    <property type="entry name" value="HTH_AraC-typ_CS"/>
</dbReference>
<dbReference type="GO" id="GO:0043565">
    <property type="term" value="F:sequence-specific DNA binding"/>
    <property type="evidence" value="ECO:0007669"/>
    <property type="project" value="InterPro"/>
</dbReference>
<dbReference type="InterPro" id="IPR009057">
    <property type="entry name" value="Homeodomain-like_sf"/>
</dbReference>
<accession>A0A212K4U2</accession>
<dbReference type="Gene3D" id="1.10.10.60">
    <property type="entry name" value="Homeodomain-like"/>
    <property type="match status" value="1"/>
</dbReference>
<organism evidence="5">
    <name type="scientific">uncultured Desulfovibrio sp</name>
    <dbReference type="NCBI Taxonomy" id="167968"/>
    <lineage>
        <taxon>Bacteria</taxon>
        <taxon>Pseudomonadati</taxon>
        <taxon>Thermodesulfobacteriota</taxon>
        <taxon>Desulfovibrionia</taxon>
        <taxon>Desulfovibrionales</taxon>
        <taxon>Desulfovibrionaceae</taxon>
        <taxon>Desulfovibrio</taxon>
        <taxon>environmental samples</taxon>
    </lineage>
</organism>
<name>A0A212K4U2_9BACT</name>
<dbReference type="CDD" id="cd03137">
    <property type="entry name" value="GATase1_AraC_1"/>
    <property type="match status" value="1"/>
</dbReference>
<dbReference type="Pfam" id="PF12833">
    <property type="entry name" value="HTH_18"/>
    <property type="match status" value="1"/>
</dbReference>
<dbReference type="SMART" id="SM00342">
    <property type="entry name" value="HTH_ARAC"/>
    <property type="match status" value="1"/>
</dbReference>
<dbReference type="PROSITE" id="PS00041">
    <property type="entry name" value="HTH_ARAC_FAMILY_1"/>
    <property type="match status" value="1"/>
</dbReference>
<dbReference type="EMBL" id="FLUP01000001">
    <property type="protein sequence ID" value="SBW06744.1"/>
    <property type="molecule type" value="Genomic_DNA"/>
</dbReference>
<evidence type="ECO:0000256" key="1">
    <source>
        <dbReference type="ARBA" id="ARBA00023015"/>
    </source>
</evidence>
<dbReference type="SUPFAM" id="SSF46689">
    <property type="entry name" value="Homeodomain-like"/>
    <property type="match status" value="2"/>
</dbReference>
<evidence type="ECO:0000313" key="5">
    <source>
        <dbReference type="EMBL" id="SBW06744.1"/>
    </source>
</evidence>
<dbReference type="GO" id="GO:0003700">
    <property type="term" value="F:DNA-binding transcription factor activity"/>
    <property type="evidence" value="ECO:0007669"/>
    <property type="project" value="InterPro"/>
</dbReference>
<sequence>MKQRVVFFLYPGIVSLDVSGPLEVFATATDILAHSNKNDQGYTPVFAACTPGLVRTSSGLVLTAETTLENLSPDILVVPGAVDAEATSENPEIIKQVSAAAALSARIASVCSGAFILAACGLLHGKRAATHWLVADRLATLYPQITVEPDAIFVRDGNTSTSGGVTAGIDLALDMVEEDYGDKLAMEVARVLLLYRRRPGNQSQYSSALAAQVNAGRFAPLVRWLEANLGKNLTVERLAEVANMSPRSFARVFPAETGSSPARFVEGLRITRARELIESGADSFASVAQSAGFGSEDRLRKAFIRRLGLSPHQYSRHFFKGE</sequence>
<gene>
    <name evidence="5" type="ORF">KM92DES2_12232</name>
</gene>
<dbReference type="RefSeq" id="WP_227119191.1">
    <property type="nucleotide sequence ID" value="NZ_LT598928.1"/>
</dbReference>
<dbReference type="InterPro" id="IPR029062">
    <property type="entry name" value="Class_I_gatase-like"/>
</dbReference>
<keyword evidence="3" id="KW-0804">Transcription</keyword>
<protein>
    <submittedName>
        <fullName evidence="5">Transcriptional regulator, AraC family</fullName>
    </submittedName>
</protein>
<evidence type="ECO:0000256" key="2">
    <source>
        <dbReference type="ARBA" id="ARBA00023125"/>
    </source>
</evidence>
<dbReference type="SUPFAM" id="SSF52317">
    <property type="entry name" value="Class I glutamine amidotransferase-like"/>
    <property type="match status" value="1"/>
</dbReference>
<dbReference type="PANTHER" id="PTHR43130">
    <property type="entry name" value="ARAC-FAMILY TRANSCRIPTIONAL REGULATOR"/>
    <property type="match status" value="1"/>
</dbReference>
<dbReference type="Pfam" id="PF01965">
    <property type="entry name" value="DJ-1_PfpI"/>
    <property type="match status" value="1"/>
</dbReference>
<dbReference type="InterPro" id="IPR002818">
    <property type="entry name" value="DJ-1/PfpI"/>
</dbReference>
<evidence type="ECO:0000259" key="4">
    <source>
        <dbReference type="PROSITE" id="PS01124"/>
    </source>
</evidence>
<dbReference type="Gene3D" id="3.40.50.880">
    <property type="match status" value="1"/>
</dbReference>
<dbReference type="InterPro" id="IPR052158">
    <property type="entry name" value="INH-QAR"/>
</dbReference>
<proteinExistence type="predicted"/>
<feature type="domain" description="HTH araC/xylS-type" evidence="4">
    <location>
        <begin position="219"/>
        <end position="317"/>
    </location>
</feature>
<keyword evidence="1" id="KW-0805">Transcription regulation</keyword>
<dbReference type="PROSITE" id="PS01124">
    <property type="entry name" value="HTH_ARAC_FAMILY_2"/>
    <property type="match status" value="1"/>
</dbReference>
<evidence type="ECO:0000256" key="3">
    <source>
        <dbReference type="ARBA" id="ARBA00023163"/>
    </source>
</evidence>
<dbReference type="InterPro" id="IPR018060">
    <property type="entry name" value="HTH_AraC"/>
</dbReference>
<dbReference type="PANTHER" id="PTHR43130:SF3">
    <property type="entry name" value="HTH-TYPE TRANSCRIPTIONAL REGULATOR RV1931C"/>
    <property type="match status" value="1"/>
</dbReference>
<keyword evidence="2" id="KW-0238">DNA-binding</keyword>
<reference evidence="5" key="1">
    <citation type="submission" date="2016-04" db="EMBL/GenBank/DDBJ databases">
        <authorList>
            <person name="Evans L.H."/>
            <person name="Alamgir A."/>
            <person name="Owens N."/>
            <person name="Weber N.D."/>
            <person name="Virtaneva K."/>
            <person name="Barbian K."/>
            <person name="Babar A."/>
            <person name="Rosenke K."/>
        </authorList>
    </citation>
    <scope>NUCLEOTIDE SEQUENCE</scope>
    <source>
        <strain evidence="5">92-2</strain>
    </source>
</reference>